<evidence type="ECO:0008006" key="3">
    <source>
        <dbReference type="Google" id="ProtNLM"/>
    </source>
</evidence>
<dbReference type="EMBL" id="JXSL01000019">
    <property type="protein sequence ID" value="KIM00324.1"/>
    <property type="molecule type" value="Genomic_DNA"/>
</dbReference>
<dbReference type="Proteomes" id="UP000031971">
    <property type="component" value="Unassembled WGS sequence"/>
</dbReference>
<evidence type="ECO:0000313" key="2">
    <source>
        <dbReference type="Proteomes" id="UP000031971"/>
    </source>
</evidence>
<keyword evidence="2" id="KW-1185">Reference proteome</keyword>
<dbReference type="Gene3D" id="3.40.50.410">
    <property type="entry name" value="von Willebrand factor, type A domain"/>
    <property type="match status" value="1"/>
</dbReference>
<reference evidence="1 2" key="1">
    <citation type="submission" date="2015-01" db="EMBL/GenBank/DDBJ databases">
        <title>Genome Sequence of Magnetospirillum magnetotacticum Strain MS-1.</title>
        <authorList>
            <person name="Marinov G.K."/>
            <person name="Smalley M.D."/>
            <person name="DeSalvo G."/>
        </authorList>
    </citation>
    <scope>NUCLEOTIDE SEQUENCE [LARGE SCALE GENOMIC DNA]</scope>
    <source>
        <strain evidence="1 2">MS-1</strain>
    </source>
</reference>
<dbReference type="SUPFAM" id="SSF53300">
    <property type="entry name" value="vWA-like"/>
    <property type="match status" value="1"/>
</dbReference>
<dbReference type="OrthoDB" id="7605323at2"/>
<dbReference type="AlphaFoldDB" id="A0A0C2YZ02"/>
<dbReference type="STRING" id="272627.CCC_01479"/>
<organism evidence="1 2">
    <name type="scientific">Paramagnetospirillum magnetotacticum MS-1</name>
    <dbReference type="NCBI Taxonomy" id="272627"/>
    <lineage>
        <taxon>Bacteria</taxon>
        <taxon>Pseudomonadati</taxon>
        <taxon>Pseudomonadota</taxon>
        <taxon>Alphaproteobacteria</taxon>
        <taxon>Rhodospirillales</taxon>
        <taxon>Magnetospirillaceae</taxon>
        <taxon>Paramagnetospirillum</taxon>
    </lineage>
</organism>
<dbReference type="RefSeq" id="WP_041039569.1">
    <property type="nucleotide sequence ID" value="NZ_JXSL01000019.1"/>
</dbReference>
<proteinExistence type="predicted"/>
<dbReference type="InterPro" id="IPR036465">
    <property type="entry name" value="vWFA_dom_sf"/>
</dbReference>
<protein>
    <recommendedName>
        <fullName evidence="3">VWFA domain-containing protein</fullName>
    </recommendedName>
</protein>
<accession>A0A0C2YZ02</accession>
<gene>
    <name evidence="1" type="ORF">CCC_01479</name>
</gene>
<comment type="caution">
    <text evidence="1">The sequence shown here is derived from an EMBL/GenBank/DDBJ whole genome shotgun (WGS) entry which is preliminary data.</text>
</comment>
<sequence>MSYSQEISRECKGVFLFLVDQSRSMNKPFGPDRSGKMVSRAEVVANALNGTLEELVNRCMRDEGVRDYFDIGIIGYGRTNRPEFCWRGGLAGRRLVPIPEVAAKAEIEEVEIETEMRGQVLIERITLSRWIDPVGVDSTPMNAAFGLAHATLAEWVRNNPDSFPPVVINITDGMANDVNSDAELLATARKLTGLKTGDGNVLLINCHIAGGSDASVVFPASAAELPRDPYAKLLFEMSSELSNRHRAVICEIFDRDPGRTPSIKGMAFNADAVALLKLLDIGTRQAIGLSVAMEPFTPPGIEAESLIEDSFVLEEPSVRIEYGDQG</sequence>
<name>A0A0C2YZ02_PARME</name>
<evidence type="ECO:0000313" key="1">
    <source>
        <dbReference type="EMBL" id="KIM00324.1"/>
    </source>
</evidence>